<evidence type="ECO:0000256" key="4">
    <source>
        <dbReference type="SAM" id="Phobius"/>
    </source>
</evidence>
<dbReference type="PRINTS" id="PR00344">
    <property type="entry name" value="BCTRLSENSOR"/>
</dbReference>
<dbReference type="PANTHER" id="PTHR43065:SF42">
    <property type="entry name" value="TWO-COMPONENT SENSOR PPRA"/>
    <property type="match status" value="1"/>
</dbReference>
<dbReference type="Gene3D" id="3.30.565.10">
    <property type="entry name" value="Histidine kinase-like ATPase, C-terminal domain"/>
    <property type="match status" value="1"/>
</dbReference>
<evidence type="ECO:0000313" key="7">
    <source>
        <dbReference type="Proteomes" id="UP000032233"/>
    </source>
</evidence>
<dbReference type="InterPro" id="IPR004358">
    <property type="entry name" value="Sig_transdc_His_kin-like_C"/>
</dbReference>
<feature type="domain" description="Histidine kinase" evidence="5">
    <location>
        <begin position="288"/>
        <end position="526"/>
    </location>
</feature>
<name>A0A0D2HZD0_9BACT</name>
<keyword evidence="4" id="KW-0812">Transmembrane</keyword>
<dbReference type="Pfam" id="PF00497">
    <property type="entry name" value="SBP_bac_3"/>
    <property type="match status" value="1"/>
</dbReference>
<dbReference type="SUPFAM" id="SSF47384">
    <property type="entry name" value="Homodimeric domain of signal transducing histidine kinase"/>
    <property type="match status" value="1"/>
</dbReference>
<dbReference type="SUPFAM" id="SSF53850">
    <property type="entry name" value="Periplasmic binding protein-like II"/>
    <property type="match status" value="1"/>
</dbReference>
<dbReference type="PATRIC" id="fig|1429043.3.peg.584"/>
<dbReference type="EMBL" id="AZAC01000002">
    <property type="protein sequence ID" value="KIX15613.1"/>
    <property type="molecule type" value="Genomic_DNA"/>
</dbReference>
<dbReference type="Proteomes" id="UP000032233">
    <property type="component" value="Unassembled WGS sequence"/>
</dbReference>
<dbReference type="InterPro" id="IPR036890">
    <property type="entry name" value="HATPase_C_sf"/>
</dbReference>
<dbReference type="InterPro" id="IPR036097">
    <property type="entry name" value="HisK_dim/P_sf"/>
</dbReference>
<comment type="catalytic activity">
    <reaction evidence="1">
        <text>ATP + protein L-histidine = ADP + protein N-phospho-L-histidine.</text>
        <dbReference type="EC" id="2.7.13.3"/>
    </reaction>
</comment>
<evidence type="ECO:0000256" key="2">
    <source>
        <dbReference type="ARBA" id="ARBA00012438"/>
    </source>
</evidence>
<evidence type="ECO:0000313" key="6">
    <source>
        <dbReference type="EMBL" id="KIX15613.1"/>
    </source>
</evidence>
<keyword evidence="7" id="KW-1185">Reference proteome</keyword>
<protein>
    <recommendedName>
        <fullName evidence="2">histidine kinase</fullName>
        <ecNumber evidence="2">2.7.13.3</ecNumber>
    </recommendedName>
</protein>
<sequence>MTVGGDFYYPPYEFLDDDGRPTGYAVELTKAIAEVMGIKVKIRLGPWGKMRKELEEGKVDALQGMVYTDERQKNYDFTPPHAIIHQSIFHRKGDAPAPDMQSLSGKEVIIQNKGSIHDTFLNSGMNVTLIPTDTHASALRLLASGKHDYAVVANLPGQYLGKKLQLSNLVMSGTPIKSFRYCYAVKKGNVELLALLNEGLSILKNTGRHQKIYEKWFGVYEPKTIAWTLIIKTSLVVIIPLVLILAGVMYWNRTLKREVAIRTNEIYQQQQQLIQADKMSTLGIMASGVAHEINNPNSLVLLNTPIIKDAFEDMLPVMDEYYRYHPEFTLAGLDYDRLRDELPEIISEMLAGAKRIKGIVEDLKDYSRIEDTKDMAPIDINNIIDTSIRLVESHLKKATDNFKFIRGKELKPVMCNIQRIEQVIVNLLMNACQALTSRQQSVIISSYNSRDGASVIVQIQDQGAGIAPEHIGHLTDPFFTTKRNSGGTGLGLSVSANIVKEHSGTLTFESNAGRGSNVRLSIPVKEYPVSEKKVISCI</sequence>
<keyword evidence="6" id="KW-0418">Kinase</keyword>
<dbReference type="AlphaFoldDB" id="A0A0D2HZD0"/>
<dbReference type="InParanoid" id="A0A0D2HZD0"/>
<accession>A0A0D2HZD0</accession>
<dbReference type="InterPro" id="IPR003594">
    <property type="entry name" value="HATPase_dom"/>
</dbReference>
<feature type="transmembrane region" description="Helical" evidence="4">
    <location>
        <begin position="225"/>
        <end position="251"/>
    </location>
</feature>
<evidence type="ECO:0000256" key="1">
    <source>
        <dbReference type="ARBA" id="ARBA00000085"/>
    </source>
</evidence>
<dbReference type="EC" id="2.7.13.3" evidence="2"/>
<dbReference type="SUPFAM" id="SSF55874">
    <property type="entry name" value="ATPase domain of HSP90 chaperone/DNA topoisomerase II/histidine kinase"/>
    <property type="match status" value="1"/>
</dbReference>
<comment type="caution">
    <text evidence="6">The sequence shown here is derived from an EMBL/GenBank/DDBJ whole genome shotgun (WGS) entry which is preliminary data.</text>
</comment>
<evidence type="ECO:0000256" key="3">
    <source>
        <dbReference type="ARBA" id="ARBA00022553"/>
    </source>
</evidence>
<gene>
    <name evidence="6" type="ORF">X474_02795</name>
</gene>
<dbReference type="STRING" id="1429043.X474_02795"/>
<dbReference type="Gene3D" id="1.10.287.130">
    <property type="match status" value="1"/>
</dbReference>
<dbReference type="CDD" id="cd00082">
    <property type="entry name" value="HisKA"/>
    <property type="match status" value="1"/>
</dbReference>
<dbReference type="Pfam" id="PF02518">
    <property type="entry name" value="HATPase_c"/>
    <property type="match status" value="1"/>
</dbReference>
<reference evidence="6 7" key="1">
    <citation type="submission" date="2013-11" db="EMBL/GenBank/DDBJ databases">
        <title>Metagenomic analysis of a methanogenic consortium involved in long chain n-alkane degradation.</title>
        <authorList>
            <person name="Davidova I.A."/>
            <person name="Callaghan A.V."/>
            <person name="Wawrik B."/>
            <person name="Pruitt S."/>
            <person name="Marks C."/>
            <person name="Duncan K.E."/>
            <person name="Suflita J.M."/>
        </authorList>
    </citation>
    <scope>NUCLEOTIDE SEQUENCE [LARGE SCALE GENOMIC DNA]</scope>
    <source>
        <strain evidence="6 7">SPR</strain>
    </source>
</reference>
<evidence type="ECO:0000259" key="5">
    <source>
        <dbReference type="PROSITE" id="PS50109"/>
    </source>
</evidence>
<organism evidence="6 7">
    <name type="scientific">Dethiosulfatarculus sandiegensis</name>
    <dbReference type="NCBI Taxonomy" id="1429043"/>
    <lineage>
        <taxon>Bacteria</taxon>
        <taxon>Pseudomonadati</taxon>
        <taxon>Thermodesulfobacteriota</taxon>
        <taxon>Desulfarculia</taxon>
        <taxon>Desulfarculales</taxon>
        <taxon>Desulfarculaceae</taxon>
        <taxon>Dethiosulfatarculus</taxon>
    </lineage>
</organism>
<dbReference type="GO" id="GO:0000155">
    <property type="term" value="F:phosphorelay sensor kinase activity"/>
    <property type="evidence" value="ECO:0007669"/>
    <property type="project" value="InterPro"/>
</dbReference>
<keyword evidence="4" id="KW-1133">Transmembrane helix</keyword>
<dbReference type="SMART" id="SM00387">
    <property type="entry name" value="HATPase_c"/>
    <property type="match status" value="1"/>
</dbReference>
<keyword evidence="4" id="KW-0472">Membrane</keyword>
<keyword evidence="3" id="KW-0597">Phosphoprotein</keyword>
<dbReference type="PANTHER" id="PTHR43065">
    <property type="entry name" value="SENSOR HISTIDINE KINASE"/>
    <property type="match status" value="1"/>
</dbReference>
<dbReference type="Gene3D" id="3.40.190.10">
    <property type="entry name" value="Periplasmic binding protein-like II"/>
    <property type="match status" value="2"/>
</dbReference>
<proteinExistence type="predicted"/>
<keyword evidence="6" id="KW-0808">Transferase</keyword>
<dbReference type="SMART" id="SM00062">
    <property type="entry name" value="PBPb"/>
    <property type="match status" value="1"/>
</dbReference>
<dbReference type="InterPro" id="IPR005467">
    <property type="entry name" value="His_kinase_dom"/>
</dbReference>
<dbReference type="PROSITE" id="PS50109">
    <property type="entry name" value="HIS_KIN"/>
    <property type="match status" value="1"/>
</dbReference>
<dbReference type="InterPro" id="IPR003661">
    <property type="entry name" value="HisK_dim/P_dom"/>
</dbReference>
<dbReference type="CDD" id="cd13704">
    <property type="entry name" value="PBP2_HisK"/>
    <property type="match status" value="1"/>
</dbReference>
<dbReference type="InterPro" id="IPR001638">
    <property type="entry name" value="Solute-binding_3/MltF_N"/>
</dbReference>